<dbReference type="Proteomes" id="UP001233999">
    <property type="component" value="Unassembled WGS sequence"/>
</dbReference>
<reference evidence="2" key="1">
    <citation type="journal article" date="2023" name="IScience">
        <title>Live-bearing cockroach genome reveals convergent evolutionary mechanisms linked to viviparity in insects and beyond.</title>
        <authorList>
            <person name="Fouks B."/>
            <person name="Harrison M.C."/>
            <person name="Mikhailova A.A."/>
            <person name="Marchal E."/>
            <person name="English S."/>
            <person name="Carruthers M."/>
            <person name="Jennings E.C."/>
            <person name="Chiamaka E.L."/>
            <person name="Frigard R.A."/>
            <person name="Pippel M."/>
            <person name="Attardo G.M."/>
            <person name="Benoit J.B."/>
            <person name="Bornberg-Bauer E."/>
            <person name="Tobe S.S."/>
        </authorList>
    </citation>
    <scope>NUCLEOTIDE SEQUENCE</scope>
    <source>
        <strain evidence="2">Stay&amp;Tobe</strain>
    </source>
</reference>
<comment type="caution">
    <text evidence="2">The sequence shown here is derived from an EMBL/GenBank/DDBJ whole genome shotgun (WGS) entry which is preliminary data.</text>
</comment>
<feature type="region of interest" description="Disordered" evidence="1">
    <location>
        <begin position="1"/>
        <end position="20"/>
    </location>
</feature>
<evidence type="ECO:0000256" key="1">
    <source>
        <dbReference type="SAM" id="MobiDB-lite"/>
    </source>
</evidence>
<feature type="compositionally biased region" description="Basic and acidic residues" evidence="1">
    <location>
        <begin position="1"/>
        <end position="15"/>
    </location>
</feature>
<feature type="region of interest" description="Disordered" evidence="1">
    <location>
        <begin position="74"/>
        <end position="94"/>
    </location>
</feature>
<dbReference type="EMBL" id="JASPKZ010007225">
    <property type="protein sequence ID" value="KAJ9585996.1"/>
    <property type="molecule type" value="Genomic_DNA"/>
</dbReference>
<accession>A0AAD7ZSR6</accession>
<gene>
    <name evidence="2" type="ORF">L9F63_020360</name>
</gene>
<proteinExistence type="predicted"/>
<dbReference type="AlphaFoldDB" id="A0AAD7ZSR6"/>
<evidence type="ECO:0000313" key="3">
    <source>
        <dbReference type="Proteomes" id="UP001233999"/>
    </source>
</evidence>
<name>A0AAD7ZSR6_DIPPU</name>
<reference evidence="2" key="2">
    <citation type="submission" date="2023-05" db="EMBL/GenBank/DDBJ databases">
        <authorList>
            <person name="Fouks B."/>
        </authorList>
    </citation>
    <scope>NUCLEOTIDE SEQUENCE</scope>
    <source>
        <strain evidence="2">Stay&amp;Tobe</strain>
        <tissue evidence="2">Testes</tissue>
    </source>
</reference>
<keyword evidence="3" id="KW-1185">Reference proteome</keyword>
<sequence length="197" mass="23163">MENKDLQDLKKKSNFEESDDILQDNDIEIRATKNNERIDESGGMFKGNYRPMESKDQLYSQNKVRFEDSDMLRDKNIAGTSPQRMLDKKRTGNSLNKLEKMYRKRKMSPEVHKRCQEICDKNICNKECGNECSNDCKQECDECQNKCEDEDSEEECQDDCEEECDKEECENKCGNDCRETCNKSCVADCEDKYKERN</sequence>
<protein>
    <submittedName>
        <fullName evidence="2">Uncharacterized protein</fullName>
    </submittedName>
</protein>
<evidence type="ECO:0000313" key="2">
    <source>
        <dbReference type="EMBL" id="KAJ9585996.1"/>
    </source>
</evidence>
<organism evidence="2 3">
    <name type="scientific">Diploptera punctata</name>
    <name type="common">Pacific beetle cockroach</name>
    <dbReference type="NCBI Taxonomy" id="6984"/>
    <lineage>
        <taxon>Eukaryota</taxon>
        <taxon>Metazoa</taxon>
        <taxon>Ecdysozoa</taxon>
        <taxon>Arthropoda</taxon>
        <taxon>Hexapoda</taxon>
        <taxon>Insecta</taxon>
        <taxon>Pterygota</taxon>
        <taxon>Neoptera</taxon>
        <taxon>Polyneoptera</taxon>
        <taxon>Dictyoptera</taxon>
        <taxon>Blattodea</taxon>
        <taxon>Blaberoidea</taxon>
        <taxon>Blaberidae</taxon>
        <taxon>Diplopterinae</taxon>
        <taxon>Diploptera</taxon>
    </lineage>
</organism>